<dbReference type="NCBIfam" id="NF008139">
    <property type="entry name" value="PRK10887.1"/>
    <property type="match status" value="1"/>
</dbReference>
<dbReference type="GO" id="GO:0008966">
    <property type="term" value="F:phosphoglucosamine mutase activity"/>
    <property type="evidence" value="ECO:0007669"/>
    <property type="project" value="UniProtKB-UniRule"/>
</dbReference>
<proteinExistence type="inferred from homology"/>
<keyword evidence="4 9" id="KW-0460">Magnesium</keyword>
<dbReference type="Pfam" id="PF00408">
    <property type="entry name" value="PGM_PMM_IV"/>
    <property type="match status" value="1"/>
</dbReference>
<dbReference type="GO" id="GO:0009252">
    <property type="term" value="P:peptidoglycan biosynthetic process"/>
    <property type="evidence" value="ECO:0007669"/>
    <property type="project" value="TreeGrafter"/>
</dbReference>
<dbReference type="NCBIfam" id="TIGR01455">
    <property type="entry name" value="glmM"/>
    <property type="match status" value="1"/>
</dbReference>
<evidence type="ECO:0000259" key="10">
    <source>
        <dbReference type="Pfam" id="PF00408"/>
    </source>
</evidence>
<dbReference type="AlphaFoldDB" id="A0A0U9HF51"/>
<protein>
    <recommendedName>
        <fullName evidence="8 9">Phosphoglucosamine mutase</fullName>
        <ecNumber evidence="7 9">5.4.2.10</ecNumber>
    </recommendedName>
</protein>
<feature type="binding site" evidence="9">
    <location>
        <position position="243"/>
    </location>
    <ligand>
        <name>Mg(2+)</name>
        <dbReference type="ChEBI" id="CHEBI:18420"/>
    </ligand>
</feature>
<evidence type="ECO:0000259" key="11">
    <source>
        <dbReference type="Pfam" id="PF02878"/>
    </source>
</evidence>
<dbReference type="RefSeq" id="WP_059032827.1">
    <property type="nucleotide sequence ID" value="NZ_DF977001.1"/>
</dbReference>
<dbReference type="Pfam" id="PF02878">
    <property type="entry name" value="PGM_PMM_I"/>
    <property type="match status" value="1"/>
</dbReference>
<evidence type="ECO:0000256" key="4">
    <source>
        <dbReference type="ARBA" id="ARBA00022842"/>
    </source>
</evidence>
<comment type="cofactor">
    <cofactor evidence="9">
        <name>Mg(2+)</name>
        <dbReference type="ChEBI" id="CHEBI:18420"/>
    </cofactor>
    <text evidence="9">Binds 1 Mg(2+) ion per subunit.</text>
</comment>
<feature type="domain" description="Alpha-D-phosphohexomutase C-terminal" evidence="10">
    <location>
        <begin position="376"/>
        <end position="442"/>
    </location>
</feature>
<dbReference type="GO" id="GO:0004615">
    <property type="term" value="F:phosphomannomutase activity"/>
    <property type="evidence" value="ECO:0007669"/>
    <property type="project" value="TreeGrafter"/>
</dbReference>
<dbReference type="EMBL" id="DF977001">
    <property type="protein sequence ID" value="GAQ25449.1"/>
    <property type="molecule type" value="Genomic_DNA"/>
</dbReference>
<dbReference type="GO" id="GO:0005975">
    <property type="term" value="P:carbohydrate metabolic process"/>
    <property type="evidence" value="ECO:0007669"/>
    <property type="project" value="InterPro"/>
</dbReference>
<keyword evidence="5 9" id="KW-0413">Isomerase</keyword>
<dbReference type="STRING" id="224999.GCA_001485475_01466"/>
<feature type="domain" description="Alpha-D-phosphohexomutase alpha/beta/alpha" evidence="11">
    <location>
        <begin position="4"/>
        <end position="135"/>
    </location>
</feature>
<dbReference type="SUPFAM" id="SSF55957">
    <property type="entry name" value="Phosphoglucomutase, C-terminal domain"/>
    <property type="match status" value="1"/>
</dbReference>
<feature type="active site" description="Phosphoserine intermediate" evidence="9">
    <location>
        <position position="101"/>
    </location>
</feature>
<feature type="binding site" description="via phosphate group" evidence="9">
    <location>
        <position position="101"/>
    </location>
    <ligand>
        <name>Mg(2+)</name>
        <dbReference type="ChEBI" id="CHEBI:18420"/>
    </ligand>
</feature>
<dbReference type="InterPro" id="IPR005841">
    <property type="entry name" value="Alpha-D-phosphohexomutase_SF"/>
</dbReference>
<feature type="binding site" evidence="9">
    <location>
        <position position="245"/>
    </location>
    <ligand>
        <name>Mg(2+)</name>
        <dbReference type="ChEBI" id="CHEBI:18420"/>
    </ligand>
</feature>
<dbReference type="FunFam" id="3.40.120.10:FF:000002">
    <property type="entry name" value="Phosphoglucosamine mutase"/>
    <property type="match status" value="1"/>
</dbReference>
<evidence type="ECO:0000313" key="15">
    <source>
        <dbReference type="Proteomes" id="UP000062160"/>
    </source>
</evidence>
<evidence type="ECO:0000256" key="7">
    <source>
        <dbReference type="ARBA" id="ARBA00066330"/>
    </source>
</evidence>
<evidence type="ECO:0000256" key="5">
    <source>
        <dbReference type="ARBA" id="ARBA00023235"/>
    </source>
</evidence>
<dbReference type="Proteomes" id="UP000062160">
    <property type="component" value="Unassembled WGS sequence"/>
</dbReference>
<dbReference type="EC" id="5.4.2.10" evidence="7 9"/>
<name>A0A0U9HF51_9FIRM</name>
<dbReference type="FunFam" id="3.30.310.50:FF:000001">
    <property type="entry name" value="Phosphoglucosamine mutase"/>
    <property type="match status" value="1"/>
</dbReference>
<feature type="domain" description="Alpha-D-phosphohexomutase alpha/beta/alpha" evidence="13">
    <location>
        <begin position="260"/>
        <end position="372"/>
    </location>
</feature>
<dbReference type="HAMAP" id="MF_01554_B">
    <property type="entry name" value="GlmM_B"/>
    <property type="match status" value="1"/>
</dbReference>
<dbReference type="PANTHER" id="PTHR42946">
    <property type="entry name" value="PHOSPHOHEXOSE MUTASE"/>
    <property type="match status" value="1"/>
</dbReference>
<comment type="PTM">
    <text evidence="9">Activated by phosphorylation.</text>
</comment>
<feature type="binding site" evidence="9">
    <location>
        <position position="247"/>
    </location>
    <ligand>
        <name>Mg(2+)</name>
        <dbReference type="ChEBI" id="CHEBI:18420"/>
    </ligand>
</feature>
<dbReference type="InterPro" id="IPR005846">
    <property type="entry name" value="A-D-PHexomutase_a/b/a-III"/>
</dbReference>
<dbReference type="Pfam" id="PF02879">
    <property type="entry name" value="PGM_PMM_II"/>
    <property type="match status" value="1"/>
</dbReference>
<dbReference type="CDD" id="cd05802">
    <property type="entry name" value="GlmM"/>
    <property type="match status" value="1"/>
</dbReference>
<dbReference type="InterPro" id="IPR036900">
    <property type="entry name" value="A-D-PHexomutase_C_sf"/>
</dbReference>
<comment type="function">
    <text evidence="9">Catalyzes the conversion of glucosamine-6-phosphate to glucosamine-1-phosphate.</text>
</comment>
<dbReference type="InterPro" id="IPR005843">
    <property type="entry name" value="A-D-PHexomutase_C"/>
</dbReference>
<evidence type="ECO:0000256" key="2">
    <source>
        <dbReference type="ARBA" id="ARBA00022553"/>
    </source>
</evidence>
<dbReference type="Pfam" id="PF02880">
    <property type="entry name" value="PGM_PMM_III"/>
    <property type="match status" value="1"/>
</dbReference>
<dbReference type="InterPro" id="IPR005845">
    <property type="entry name" value="A-D-PHexomutase_a/b/a-II"/>
</dbReference>
<dbReference type="GO" id="GO:0005829">
    <property type="term" value="C:cytosol"/>
    <property type="evidence" value="ECO:0007669"/>
    <property type="project" value="TreeGrafter"/>
</dbReference>
<keyword evidence="3 9" id="KW-0479">Metal-binding</keyword>
<dbReference type="Gene3D" id="3.30.310.50">
    <property type="entry name" value="Alpha-D-phosphohexomutase, C-terminal domain"/>
    <property type="match status" value="1"/>
</dbReference>
<evidence type="ECO:0000256" key="6">
    <source>
        <dbReference type="ARBA" id="ARBA00050364"/>
    </source>
</evidence>
<sequence length="449" mass="48607">MKPRLFGTDGVRGVANKDLSPLLAFKLGRAGAHVLSKLHEKPIIVVGKDTRISGDMLEAALAAGICSQGADVLKVGVMPTPAIAYLTRYFNADAGAVISASHNPVEYNGIKFFNKDGYKLPDALEDEIEALLDDESGTINTPIGPNVGRIYTKDDAARHYIDFVKSVIGDNTRFKGLKVAVDCANGASYQVAPMILQELGADVYIINNEPDGTNINVNCGSTHPESLCEYVKKIGADVGLSFDGDADRLIAVDEKGEIVDGDHVLAICGIYLKNKGLLKKDTVVATVMSNMGLEVALKKAGINLVRTKVGDRYVLEEMLKSGYTLGGEQSGHVIFLNYHTTGDGMISGVNLLNVMVDEGKKLSELRQVMKVYPQVLINVRVADKTGYDTNEHIQKVIKENEALLGDRGRILVRPSGTEPLIRVMVEGEQQDLIEKVAKSVAQVIEEELR</sequence>
<evidence type="ECO:0000259" key="13">
    <source>
        <dbReference type="Pfam" id="PF02880"/>
    </source>
</evidence>
<evidence type="ECO:0000256" key="8">
    <source>
        <dbReference type="ARBA" id="ARBA00068193"/>
    </source>
</evidence>
<dbReference type="FunFam" id="3.40.120.10:FF:000001">
    <property type="entry name" value="Phosphoglucosamine mutase"/>
    <property type="match status" value="1"/>
</dbReference>
<dbReference type="InterPro" id="IPR005844">
    <property type="entry name" value="A-D-PHexomutase_a/b/a-I"/>
</dbReference>
<organism evidence="14">
    <name type="scientific">Tepidanaerobacter syntrophicus</name>
    <dbReference type="NCBI Taxonomy" id="224999"/>
    <lineage>
        <taxon>Bacteria</taxon>
        <taxon>Bacillati</taxon>
        <taxon>Bacillota</taxon>
        <taxon>Clostridia</taxon>
        <taxon>Thermosediminibacterales</taxon>
        <taxon>Tepidanaerobacteraceae</taxon>
        <taxon>Tepidanaerobacter</taxon>
    </lineage>
</organism>
<accession>A0A0U9HF51</accession>
<feature type="domain" description="Alpha-D-phosphohexomutase alpha/beta/alpha" evidence="12">
    <location>
        <begin position="159"/>
        <end position="256"/>
    </location>
</feature>
<dbReference type="PANTHER" id="PTHR42946:SF1">
    <property type="entry name" value="PHOSPHOGLUCOMUTASE (ALPHA-D-GLUCOSE-1,6-BISPHOSPHATE-DEPENDENT)"/>
    <property type="match status" value="1"/>
</dbReference>
<reference evidence="14" key="1">
    <citation type="journal article" date="2016" name="Genome Announc.">
        <title>Draft Genome Sequence of the Syntrophic Lactate-Degrading Bacterium Tepidanaerobacter syntrophicus JLT.</title>
        <authorList>
            <person name="Matsuura N."/>
            <person name="Ohashi A."/>
            <person name="Tourlousse D.M."/>
            <person name="Sekiguchi Y."/>
        </authorList>
    </citation>
    <scope>NUCLEOTIDE SEQUENCE [LARGE SCALE GENOMIC DNA]</scope>
    <source>
        <strain evidence="14">JL</strain>
    </source>
</reference>
<dbReference type="OrthoDB" id="9806956at2"/>
<evidence type="ECO:0000256" key="9">
    <source>
        <dbReference type="HAMAP-Rule" id="MF_01554"/>
    </source>
</evidence>
<feature type="modified residue" description="Phosphoserine" evidence="9">
    <location>
        <position position="101"/>
    </location>
</feature>
<dbReference type="PRINTS" id="PR00509">
    <property type="entry name" value="PGMPMM"/>
</dbReference>
<gene>
    <name evidence="9" type="primary">glmM</name>
    <name evidence="14" type="ORF">TSYNT_7475</name>
</gene>
<dbReference type="Gene3D" id="3.40.120.10">
    <property type="entry name" value="Alpha-D-Glucose-1,6-Bisphosphate, subunit A, domain 3"/>
    <property type="match status" value="3"/>
</dbReference>
<comment type="similarity">
    <text evidence="1 9">Belongs to the phosphohexose mutase family.</text>
</comment>
<keyword evidence="15" id="KW-1185">Reference proteome</keyword>
<dbReference type="GO" id="GO:0006048">
    <property type="term" value="P:UDP-N-acetylglucosamine biosynthetic process"/>
    <property type="evidence" value="ECO:0007669"/>
    <property type="project" value="TreeGrafter"/>
</dbReference>
<evidence type="ECO:0000256" key="3">
    <source>
        <dbReference type="ARBA" id="ARBA00022723"/>
    </source>
</evidence>
<dbReference type="InterPro" id="IPR050060">
    <property type="entry name" value="Phosphoglucosamine_mutase"/>
</dbReference>
<keyword evidence="2 9" id="KW-0597">Phosphoprotein</keyword>
<comment type="catalytic activity">
    <reaction evidence="6 9">
        <text>alpha-D-glucosamine 1-phosphate = D-glucosamine 6-phosphate</text>
        <dbReference type="Rhea" id="RHEA:23424"/>
        <dbReference type="ChEBI" id="CHEBI:58516"/>
        <dbReference type="ChEBI" id="CHEBI:58725"/>
        <dbReference type="EC" id="5.4.2.10"/>
    </reaction>
</comment>
<dbReference type="GO" id="GO:0000287">
    <property type="term" value="F:magnesium ion binding"/>
    <property type="evidence" value="ECO:0007669"/>
    <property type="project" value="UniProtKB-UniRule"/>
</dbReference>
<dbReference type="InterPro" id="IPR006352">
    <property type="entry name" value="GlmM_bact"/>
</dbReference>
<evidence type="ECO:0000313" key="14">
    <source>
        <dbReference type="EMBL" id="GAQ25449.1"/>
    </source>
</evidence>
<dbReference type="InterPro" id="IPR016055">
    <property type="entry name" value="A-D-PHexomutase_a/b/a-I/II/III"/>
</dbReference>
<dbReference type="SUPFAM" id="SSF53738">
    <property type="entry name" value="Phosphoglucomutase, first 3 domains"/>
    <property type="match status" value="3"/>
</dbReference>
<evidence type="ECO:0000256" key="1">
    <source>
        <dbReference type="ARBA" id="ARBA00010231"/>
    </source>
</evidence>
<evidence type="ECO:0000259" key="12">
    <source>
        <dbReference type="Pfam" id="PF02879"/>
    </source>
</evidence>